<proteinExistence type="predicted"/>
<feature type="chain" id="PRO_5042162364" evidence="1">
    <location>
        <begin position="20"/>
        <end position="109"/>
    </location>
</feature>
<keyword evidence="2" id="KW-1185">Reference proteome</keyword>
<dbReference type="AlphaFoldDB" id="A0AAF3ELW7"/>
<dbReference type="Proteomes" id="UP000887575">
    <property type="component" value="Unassembled WGS sequence"/>
</dbReference>
<feature type="signal peptide" evidence="1">
    <location>
        <begin position="1"/>
        <end position="19"/>
    </location>
</feature>
<evidence type="ECO:0000313" key="2">
    <source>
        <dbReference type="Proteomes" id="UP000887575"/>
    </source>
</evidence>
<reference evidence="3" key="1">
    <citation type="submission" date="2024-02" db="UniProtKB">
        <authorList>
            <consortium name="WormBaseParasite"/>
        </authorList>
    </citation>
    <scope>IDENTIFICATION</scope>
</reference>
<organism evidence="2 3">
    <name type="scientific">Mesorhabditis belari</name>
    <dbReference type="NCBI Taxonomy" id="2138241"/>
    <lineage>
        <taxon>Eukaryota</taxon>
        <taxon>Metazoa</taxon>
        <taxon>Ecdysozoa</taxon>
        <taxon>Nematoda</taxon>
        <taxon>Chromadorea</taxon>
        <taxon>Rhabditida</taxon>
        <taxon>Rhabditina</taxon>
        <taxon>Rhabditomorpha</taxon>
        <taxon>Rhabditoidea</taxon>
        <taxon>Rhabditidae</taxon>
        <taxon>Mesorhabditinae</taxon>
        <taxon>Mesorhabditis</taxon>
    </lineage>
</organism>
<dbReference type="WBParaSite" id="MBELARI_LOCUS15027">
    <property type="protein sequence ID" value="MBELARI_LOCUS15027"/>
    <property type="gene ID" value="MBELARI_LOCUS15027"/>
</dbReference>
<name>A0AAF3ELW7_9BILA</name>
<evidence type="ECO:0000313" key="3">
    <source>
        <dbReference type="WBParaSite" id="MBELARI_LOCUS15027"/>
    </source>
</evidence>
<accession>A0AAF3ELW7</accession>
<protein>
    <submittedName>
        <fullName evidence="3">Uncharacterized protein</fullName>
    </submittedName>
</protein>
<evidence type="ECO:0000256" key="1">
    <source>
        <dbReference type="SAM" id="SignalP"/>
    </source>
</evidence>
<keyword evidence="1" id="KW-0732">Signal</keyword>
<sequence>MHPVSLVVVILSCLLSIEAFAFNEDRPQAFAFNGARGSDVAGRMFAFADSKSKRADPQRFAFANGEPMNEAAKFAFAFAKRDPNSESLQRFARAQKFAFEGNEGKQRFA</sequence>